<dbReference type="InterPro" id="IPR032710">
    <property type="entry name" value="NTF2-like_dom_sf"/>
</dbReference>
<dbReference type="Gene3D" id="3.10.450.50">
    <property type="match status" value="1"/>
</dbReference>
<evidence type="ECO:0000313" key="1">
    <source>
        <dbReference type="EMBL" id="MFC4651652.1"/>
    </source>
</evidence>
<accession>A0ABV9JBJ9</accession>
<dbReference type="RefSeq" id="WP_213536590.1">
    <property type="nucleotide sequence ID" value="NZ_BOVQ01000008.1"/>
</dbReference>
<evidence type="ECO:0000313" key="2">
    <source>
        <dbReference type="Proteomes" id="UP001595987"/>
    </source>
</evidence>
<sequence>MKLPKHIEQLLAAQANFDSKAYAANFAETAVVTDEGETYRGPAEIETWNRMTNANYHTVYKPVNFDEEKNVLTVEVSGTFPGSPIVLHQHYIFDAAGKIIKWEVL</sequence>
<organism evidence="1 2">
    <name type="scientific">Lactococcus nasutitermitis</name>
    <dbReference type="NCBI Taxonomy" id="1652957"/>
    <lineage>
        <taxon>Bacteria</taxon>
        <taxon>Bacillati</taxon>
        <taxon>Bacillota</taxon>
        <taxon>Bacilli</taxon>
        <taxon>Lactobacillales</taxon>
        <taxon>Streptococcaceae</taxon>
        <taxon>Lactococcus</taxon>
    </lineage>
</organism>
<keyword evidence="2" id="KW-1185">Reference proteome</keyword>
<gene>
    <name evidence="1" type="ORF">ACFO26_01840</name>
</gene>
<dbReference type="SUPFAM" id="SSF54427">
    <property type="entry name" value="NTF2-like"/>
    <property type="match status" value="1"/>
</dbReference>
<name>A0ABV9JBJ9_9LACT</name>
<reference evidence="2" key="1">
    <citation type="journal article" date="2019" name="Int. J. Syst. Evol. Microbiol.">
        <title>The Global Catalogue of Microorganisms (GCM) 10K type strain sequencing project: providing services to taxonomists for standard genome sequencing and annotation.</title>
        <authorList>
            <consortium name="The Broad Institute Genomics Platform"/>
            <consortium name="The Broad Institute Genome Sequencing Center for Infectious Disease"/>
            <person name="Wu L."/>
            <person name="Ma J."/>
        </authorList>
    </citation>
    <scope>NUCLEOTIDE SEQUENCE [LARGE SCALE GENOMIC DNA]</scope>
    <source>
        <strain evidence="2">CCUG 63287</strain>
    </source>
</reference>
<proteinExistence type="predicted"/>
<protein>
    <submittedName>
        <fullName evidence="1">Nuclear transport factor 2 family protein</fullName>
    </submittedName>
</protein>
<dbReference type="Proteomes" id="UP001595987">
    <property type="component" value="Unassembled WGS sequence"/>
</dbReference>
<comment type="caution">
    <text evidence="1">The sequence shown here is derived from an EMBL/GenBank/DDBJ whole genome shotgun (WGS) entry which is preliminary data.</text>
</comment>
<dbReference type="EMBL" id="JBHSGD010000002">
    <property type="protein sequence ID" value="MFC4651652.1"/>
    <property type="molecule type" value="Genomic_DNA"/>
</dbReference>